<reference evidence="12" key="1">
    <citation type="journal article" date="2014" name="Genome Announc.">
        <title>Complete Genome Sequence of Campylobacter iguaniorum Strain 1485ET, Isolated from a Bearded Dragon (Pogona vitticeps).</title>
        <authorList>
            <person name="Gilbert M.J."/>
            <person name="Miller W.G."/>
            <person name="Yee E."/>
            <person name="Kik M."/>
            <person name="Wagenaar J.A."/>
            <person name="Duim B."/>
        </authorList>
    </citation>
    <scope>NUCLEOTIDE SEQUENCE [LARGE SCALE GENOMIC DNA]</scope>
    <source>
        <strain evidence="12">1485E</strain>
    </source>
</reference>
<dbReference type="EC" id="6.1.1.21" evidence="8"/>
<protein>
    <recommendedName>
        <fullName evidence="8">Histidine--tRNA ligase</fullName>
        <ecNumber evidence="8">6.1.1.21</ecNumber>
    </recommendedName>
    <alternativeName>
        <fullName evidence="8">Histidyl-tRNA synthetase</fullName>
        <shortName evidence="8">HisRS</shortName>
    </alternativeName>
</protein>
<evidence type="ECO:0000256" key="5">
    <source>
        <dbReference type="ARBA" id="ARBA00022917"/>
    </source>
</evidence>
<feature type="binding site" evidence="9">
    <location>
        <begin position="80"/>
        <end position="82"/>
    </location>
    <ligand>
        <name>L-histidine</name>
        <dbReference type="ChEBI" id="CHEBI:57595"/>
    </ligand>
</feature>
<keyword evidence="3 8" id="KW-0436">Ligase</keyword>
<evidence type="ECO:0000256" key="3">
    <source>
        <dbReference type="ARBA" id="ARBA00022598"/>
    </source>
</evidence>
<keyword evidence="6 8" id="KW-0030">Aminoacyl-tRNA synthetase</keyword>
<comment type="subcellular location">
    <subcellularLocation>
        <location evidence="8">Cytoplasm</location>
    </subcellularLocation>
</comment>
<dbReference type="HAMAP" id="MF_00127">
    <property type="entry name" value="His_tRNA_synth"/>
    <property type="match status" value="1"/>
</dbReference>
<dbReference type="Gene3D" id="3.30.930.10">
    <property type="entry name" value="Bira Bifunctional Protein, Domain 2"/>
    <property type="match status" value="1"/>
</dbReference>
<dbReference type="InterPro" id="IPR041715">
    <property type="entry name" value="HisRS-like_core"/>
</dbReference>
<dbReference type="PANTHER" id="PTHR43707:SF1">
    <property type="entry name" value="HISTIDINE--TRNA LIGASE, MITOCHONDRIAL-RELATED"/>
    <property type="match status" value="1"/>
</dbReference>
<evidence type="ECO:0000256" key="7">
    <source>
        <dbReference type="ARBA" id="ARBA00047639"/>
    </source>
</evidence>
<gene>
    <name evidence="8 11" type="primary">hisS</name>
    <name evidence="11" type="ORF">CIG1485E_0846</name>
</gene>
<dbReference type="InterPro" id="IPR004154">
    <property type="entry name" value="Anticodon-bd"/>
</dbReference>
<dbReference type="SUPFAM" id="SSF52954">
    <property type="entry name" value="Class II aaRS ABD-related"/>
    <property type="match status" value="1"/>
</dbReference>
<feature type="binding site" evidence="9">
    <location>
        <position position="254"/>
    </location>
    <ligand>
        <name>L-histidine</name>
        <dbReference type="ChEBI" id="CHEBI:57595"/>
    </ligand>
</feature>
<proteinExistence type="inferred from homology"/>
<dbReference type="NCBIfam" id="TIGR00442">
    <property type="entry name" value="hisS"/>
    <property type="match status" value="1"/>
</dbReference>
<dbReference type="GO" id="GO:0005737">
    <property type="term" value="C:cytoplasm"/>
    <property type="evidence" value="ECO:0007669"/>
    <property type="project" value="UniProtKB-SubCell"/>
</dbReference>
<dbReference type="GO" id="GO:0006427">
    <property type="term" value="P:histidyl-tRNA aminoacylation"/>
    <property type="evidence" value="ECO:0007669"/>
    <property type="project" value="UniProtKB-UniRule"/>
</dbReference>
<feature type="binding site" evidence="9">
    <location>
        <position position="111"/>
    </location>
    <ligand>
        <name>L-histidine</name>
        <dbReference type="ChEBI" id="CHEBI:57595"/>
    </ligand>
</feature>
<evidence type="ECO:0000313" key="12">
    <source>
        <dbReference type="Proteomes" id="UP000028486"/>
    </source>
</evidence>
<dbReference type="Proteomes" id="UP000028486">
    <property type="component" value="Chromosome"/>
</dbReference>
<dbReference type="InterPro" id="IPR045864">
    <property type="entry name" value="aa-tRNA-synth_II/BPL/LPL"/>
</dbReference>
<dbReference type="InterPro" id="IPR004516">
    <property type="entry name" value="HisRS/HisZ"/>
</dbReference>
<keyword evidence="8" id="KW-0067">ATP-binding</keyword>
<dbReference type="KEGG" id="caj:CIG1485E_0846"/>
<keyword evidence="8" id="KW-0963">Cytoplasm</keyword>
<comment type="similarity">
    <text evidence="1 8">Belongs to the class-II aminoacyl-tRNA synthetase family.</text>
</comment>
<feature type="domain" description="Aminoacyl-transfer RNA synthetases class-II family profile" evidence="10">
    <location>
        <begin position="1"/>
        <end position="311"/>
    </location>
</feature>
<evidence type="ECO:0000256" key="9">
    <source>
        <dbReference type="PIRSR" id="PIRSR001549-1"/>
    </source>
</evidence>
<evidence type="ECO:0000259" key="10">
    <source>
        <dbReference type="PROSITE" id="PS50862"/>
    </source>
</evidence>
<dbReference type="AlphaFoldDB" id="A0A076F8X8"/>
<organism evidence="11 12">
    <name type="scientific">Campylobacter iguaniorum</name>
    <dbReference type="NCBI Taxonomy" id="1244531"/>
    <lineage>
        <taxon>Bacteria</taxon>
        <taxon>Pseudomonadati</taxon>
        <taxon>Campylobacterota</taxon>
        <taxon>Epsilonproteobacteria</taxon>
        <taxon>Campylobacterales</taxon>
        <taxon>Campylobacteraceae</taxon>
        <taxon>Campylobacter</taxon>
    </lineage>
</organism>
<feature type="binding site" evidence="9">
    <location>
        <position position="129"/>
    </location>
    <ligand>
        <name>L-histidine</name>
        <dbReference type="ChEBI" id="CHEBI:57595"/>
    </ligand>
</feature>
<dbReference type="PROSITE" id="PS50862">
    <property type="entry name" value="AA_TRNA_LIGASE_II"/>
    <property type="match status" value="1"/>
</dbReference>
<dbReference type="GO" id="GO:0004821">
    <property type="term" value="F:histidine-tRNA ligase activity"/>
    <property type="evidence" value="ECO:0007669"/>
    <property type="project" value="UniProtKB-UniRule"/>
</dbReference>
<dbReference type="OrthoDB" id="9800814at2"/>
<keyword evidence="5 8" id="KW-0648">Protein biosynthesis</keyword>
<dbReference type="CDD" id="cd00773">
    <property type="entry name" value="HisRS-like_core"/>
    <property type="match status" value="1"/>
</dbReference>
<evidence type="ECO:0000256" key="1">
    <source>
        <dbReference type="ARBA" id="ARBA00008226"/>
    </source>
</evidence>
<feature type="binding site" evidence="9">
    <location>
        <begin position="258"/>
        <end position="259"/>
    </location>
    <ligand>
        <name>L-histidine</name>
        <dbReference type="ChEBI" id="CHEBI:57595"/>
    </ligand>
</feature>
<dbReference type="Gene3D" id="3.40.50.800">
    <property type="entry name" value="Anticodon-binding domain"/>
    <property type="match status" value="1"/>
</dbReference>
<comment type="catalytic activity">
    <reaction evidence="7 8">
        <text>tRNA(His) + L-histidine + ATP = L-histidyl-tRNA(His) + AMP + diphosphate + H(+)</text>
        <dbReference type="Rhea" id="RHEA:17313"/>
        <dbReference type="Rhea" id="RHEA-COMP:9665"/>
        <dbReference type="Rhea" id="RHEA-COMP:9689"/>
        <dbReference type="ChEBI" id="CHEBI:15378"/>
        <dbReference type="ChEBI" id="CHEBI:30616"/>
        <dbReference type="ChEBI" id="CHEBI:33019"/>
        <dbReference type="ChEBI" id="CHEBI:57595"/>
        <dbReference type="ChEBI" id="CHEBI:78442"/>
        <dbReference type="ChEBI" id="CHEBI:78527"/>
        <dbReference type="ChEBI" id="CHEBI:456215"/>
        <dbReference type="EC" id="6.1.1.21"/>
    </reaction>
</comment>
<sequence length="408" mass="46638">MINALRGMKDLLDNDGKLYKFIVETCEEVAKNYRYEFCETPKMEETGLFKRSVGESSDIVGKEMYQFTDKGGNDVCLRPEGTAGVVRAFIEAKFDKAGGVKKYFYSGSMFRYERPQRGRLREFHQFGVECFGESSVYEDASVILMLSEILNKFNIKTTLKINSLGDSECMPLYRQKLVKFLESKDGLCEDCQRRIKTNPIRVLDCKNDHCQMLLKDAPLITDNLNQICSSEFEKLKEILAQNGVKFEVDARLVRGLDYYCKTAFEFVSDEIGSKSAVAGGGRYDRLVEFLGGKATPGVGWAMGIERIMEILKQKELPNFRDGIYICALDNAYVNDIYKIAFELRKEHKVEVSYEAKSPNKHLNLADKKNAKIFLCIGEDEAKNSQIWYKNLDTKEEKRINISNLKGEL</sequence>
<dbReference type="RefSeq" id="WP_038454071.1">
    <property type="nucleotide sequence ID" value="NZ_CP009043.1"/>
</dbReference>
<keyword evidence="4 8" id="KW-0547">Nucleotide-binding</keyword>
<dbReference type="HOGENOM" id="CLU_025113_1_1_7"/>
<dbReference type="InterPro" id="IPR036621">
    <property type="entry name" value="Anticodon-bd_dom_sf"/>
</dbReference>
<evidence type="ECO:0000256" key="2">
    <source>
        <dbReference type="ARBA" id="ARBA00011738"/>
    </source>
</evidence>
<keyword evidence="12" id="KW-1185">Reference proteome</keyword>
<name>A0A076F8X8_9BACT</name>
<comment type="subunit">
    <text evidence="2 8">Homodimer.</text>
</comment>
<dbReference type="Pfam" id="PF13393">
    <property type="entry name" value="tRNA-synt_His"/>
    <property type="match status" value="1"/>
</dbReference>
<dbReference type="PIRSF" id="PIRSF001549">
    <property type="entry name" value="His-tRNA_synth"/>
    <property type="match status" value="1"/>
</dbReference>
<dbReference type="STRING" id="1244531.CIG2463D_0845"/>
<dbReference type="PANTHER" id="PTHR43707">
    <property type="entry name" value="HISTIDYL-TRNA SYNTHETASE"/>
    <property type="match status" value="1"/>
</dbReference>
<evidence type="ECO:0000313" key="11">
    <source>
        <dbReference type="EMBL" id="AII14685.1"/>
    </source>
</evidence>
<feature type="binding site" evidence="9">
    <location>
        <position position="125"/>
    </location>
    <ligand>
        <name>L-histidine</name>
        <dbReference type="ChEBI" id="CHEBI:57595"/>
    </ligand>
</feature>
<evidence type="ECO:0000256" key="4">
    <source>
        <dbReference type="ARBA" id="ARBA00022741"/>
    </source>
</evidence>
<evidence type="ECO:0000256" key="6">
    <source>
        <dbReference type="ARBA" id="ARBA00023146"/>
    </source>
</evidence>
<dbReference type="eggNOG" id="COG0124">
    <property type="taxonomic scope" value="Bacteria"/>
</dbReference>
<dbReference type="EMBL" id="CP009043">
    <property type="protein sequence ID" value="AII14685.1"/>
    <property type="molecule type" value="Genomic_DNA"/>
</dbReference>
<accession>A0A076F8X8</accession>
<dbReference type="InterPro" id="IPR015807">
    <property type="entry name" value="His-tRNA-ligase"/>
</dbReference>
<dbReference type="SUPFAM" id="SSF55681">
    <property type="entry name" value="Class II aaRS and biotin synthetases"/>
    <property type="match status" value="1"/>
</dbReference>
<dbReference type="Pfam" id="PF03129">
    <property type="entry name" value="HGTP_anticodon"/>
    <property type="match status" value="1"/>
</dbReference>
<evidence type="ECO:0000256" key="8">
    <source>
        <dbReference type="HAMAP-Rule" id="MF_00127"/>
    </source>
</evidence>
<dbReference type="GO" id="GO:0005524">
    <property type="term" value="F:ATP binding"/>
    <property type="evidence" value="ECO:0007669"/>
    <property type="project" value="UniProtKB-UniRule"/>
</dbReference>
<dbReference type="InterPro" id="IPR006195">
    <property type="entry name" value="aa-tRNA-synth_II"/>
</dbReference>